<feature type="transmembrane region" description="Helical" evidence="1">
    <location>
        <begin position="40"/>
        <end position="59"/>
    </location>
</feature>
<organism evidence="2">
    <name type="scientific">Anthurium amnicola</name>
    <dbReference type="NCBI Taxonomy" id="1678845"/>
    <lineage>
        <taxon>Eukaryota</taxon>
        <taxon>Viridiplantae</taxon>
        <taxon>Streptophyta</taxon>
        <taxon>Embryophyta</taxon>
        <taxon>Tracheophyta</taxon>
        <taxon>Spermatophyta</taxon>
        <taxon>Magnoliopsida</taxon>
        <taxon>Liliopsida</taxon>
        <taxon>Araceae</taxon>
        <taxon>Pothoideae</taxon>
        <taxon>Potheae</taxon>
        <taxon>Anthurium</taxon>
    </lineage>
</organism>
<keyword evidence="1" id="KW-1133">Transmembrane helix</keyword>
<proteinExistence type="predicted"/>
<keyword evidence="2" id="KW-0012">Acyltransferase</keyword>
<dbReference type="InterPro" id="IPR003386">
    <property type="entry name" value="LACT/PDAT_acylTrfase"/>
</dbReference>
<accession>A0A1D1YF63</accession>
<dbReference type="EMBL" id="GDJX01014680">
    <property type="protein sequence ID" value="JAT53256.1"/>
    <property type="molecule type" value="Transcribed_RNA"/>
</dbReference>
<evidence type="ECO:0000256" key="1">
    <source>
        <dbReference type="SAM" id="Phobius"/>
    </source>
</evidence>
<protein>
    <submittedName>
        <fullName evidence="2">Lecithine-cholesterol acyltransferase-like 4</fullName>
    </submittedName>
</protein>
<dbReference type="SUPFAM" id="SSF53474">
    <property type="entry name" value="alpha/beta-Hydrolases"/>
    <property type="match status" value="1"/>
</dbReference>
<dbReference type="GO" id="GO:0008374">
    <property type="term" value="F:O-acyltransferase activity"/>
    <property type="evidence" value="ECO:0007669"/>
    <property type="project" value="InterPro"/>
</dbReference>
<keyword evidence="2" id="KW-0808">Transferase</keyword>
<name>A0A1D1YF63_9ARAE</name>
<dbReference type="AlphaFoldDB" id="A0A1D1YF63"/>
<dbReference type="InterPro" id="IPR029058">
    <property type="entry name" value="AB_hydrolase_fold"/>
</dbReference>
<dbReference type="Pfam" id="PF02450">
    <property type="entry name" value="LCAT"/>
    <property type="match status" value="1"/>
</dbReference>
<dbReference type="GO" id="GO:0006629">
    <property type="term" value="P:lipid metabolic process"/>
    <property type="evidence" value="ECO:0007669"/>
    <property type="project" value="InterPro"/>
</dbReference>
<keyword evidence="1" id="KW-0472">Membrane</keyword>
<keyword evidence="1" id="KW-0812">Transmembrane</keyword>
<dbReference type="PANTHER" id="PTHR11440">
    <property type="entry name" value="LECITHIN-CHOLESTEROL ACYLTRANSFERASE-RELATED"/>
    <property type="match status" value="1"/>
</dbReference>
<evidence type="ECO:0000313" key="2">
    <source>
        <dbReference type="EMBL" id="JAT53256.1"/>
    </source>
</evidence>
<feature type="transmembrane region" description="Helical" evidence="1">
    <location>
        <begin position="110"/>
        <end position="130"/>
    </location>
</feature>
<gene>
    <name evidence="2" type="primary">LCAT4_1</name>
    <name evidence="2" type="ORF">g.63074</name>
</gene>
<reference evidence="2" key="1">
    <citation type="submission" date="2015-07" db="EMBL/GenBank/DDBJ databases">
        <title>Transcriptome Assembly of Anthurium amnicola.</title>
        <authorList>
            <person name="Suzuki J."/>
        </authorList>
    </citation>
    <scope>NUCLEOTIDE SEQUENCE</scope>
</reference>
<feature type="non-terminal residue" evidence="2">
    <location>
        <position position="1"/>
    </location>
</feature>
<sequence>GSVLLGVRLPHQPRCACGVAAPVVVAFSVSFSLLSSSPAATLFLLFSGTSPLLLPATFASSIPISREFEAAPPPPAPVEIRNPRLRLGLWSGSEPSYGFGEFASIGLVKALVWIFFFFLWGVGVGMAVMMEELIRSIELWLGVVKKQRPPVNPELDPVLLVPGIAGSVLHAIGEDGREERVWVRILGADHEFRTKLWSRFDPATGQTLSLDEKTRIVVPEDRHGLYAIDVLDPDVIIGCDAVSYFHDMIEQMIMWGFQEGKTLFGFGYDFRQSNRLEETMNRFSKKLESVYNASGGKKLTIITHSMGGLLVKCFMSLHTDVFEKYVNTWIAIAAPFQGAPGYITTSLLNGMSFVDGWEQNFFISKWSMHQLLIECPSIYELMPCHGFHWESTPLLQVWREKHAGSDNSSTLLESYDPAAAISVMKDALSNNMVGYSGLQIPLPFNLEILKWANETREVLSRTKIPETVQFYNIYGINFETPHSVCYGNEQTPITDLQQLLTAEAKYICVDGDGTVPMESAKADGFDAVARVGVPADHRGIICDRHVFRILKHWLKAGEPDPFYNPLNDFVILPTAFEIESHCKKDMKITTLKEDWEIISSDENDDHKNSAEQPVLGGTLCVSLPGKDNSHSDVHASVLFYPENDGKQHVEIRAISVTTGG</sequence>
<dbReference type="Gene3D" id="3.40.50.1820">
    <property type="entry name" value="alpha/beta hydrolase"/>
    <property type="match status" value="1"/>
</dbReference>